<dbReference type="SMART" id="SM00248">
    <property type="entry name" value="ANK"/>
    <property type="match status" value="6"/>
</dbReference>
<organism evidence="4 5">
    <name type="scientific">Staphylotrichum longicolle</name>
    <dbReference type="NCBI Taxonomy" id="669026"/>
    <lineage>
        <taxon>Eukaryota</taxon>
        <taxon>Fungi</taxon>
        <taxon>Dikarya</taxon>
        <taxon>Ascomycota</taxon>
        <taxon>Pezizomycotina</taxon>
        <taxon>Sordariomycetes</taxon>
        <taxon>Sordariomycetidae</taxon>
        <taxon>Sordariales</taxon>
        <taxon>Chaetomiaceae</taxon>
        <taxon>Staphylotrichum</taxon>
    </lineage>
</organism>
<keyword evidence="1" id="KW-0677">Repeat</keyword>
<dbReference type="PANTHER" id="PTHR24173">
    <property type="entry name" value="ANKYRIN REPEAT CONTAINING"/>
    <property type="match status" value="1"/>
</dbReference>
<dbReference type="SUPFAM" id="SSF48403">
    <property type="entry name" value="Ankyrin repeat"/>
    <property type="match status" value="3"/>
</dbReference>
<evidence type="ECO:0000313" key="4">
    <source>
        <dbReference type="EMBL" id="KAG7289242.1"/>
    </source>
</evidence>
<dbReference type="Gene3D" id="1.25.40.20">
    <property type="entry name" value="Ankyrin repeat-containing domain"/>
    <property type="match status" value="2"/>
</dbReference>
<reference evidence="4" key="1">
    <citation type="submission" date="2023-02" db="EMBL/GenBank/DDBJ databases">
        <authorList>
            <person name="Palmer J.M."/>
        </authorList>
    </citation>
    <scope>NUCLEOTIDE SEQUENCE</scope>
    <source>
        <strain evidence="4">FW57</strain>
    </source>
</reference>
<dbReference type="Proteomes" id="UP001197093">
    <property type="component" value="Unassembled WGS sequence"/>
</dbReference>
<dbReference type="PROSITE" id="PS50088">
    <property type="entry name" value="ANK_REPEAT"/>
    <property type="match status" value="1"/>
</dbReference>
<evidence type="ECO:0000256" key="3">
    <source>
        <dbReference type="PROSITE-ProRule" id="PRU00023"/>
    </source>
</evidence>
<dbReference type="Pfam" id="PF00023">
    <property type="entry name" value="Ank"/>
    <property type="match status" value="1"/>
</dbReference>
<proteinExistence type="predicted"/>
<comment type="caution">
    <text evidence="4">The sequence shown here is derived from an EMBL/GenBank/DDBJ whole genome shotgun (WGS) entry which is preliminary data.</text>
</comment>
<dbReference type="InterPro" id="IPR036770">
    <property type="entry name" value="Ankyrin_rpt-contain_sf"/>
</dbReference>
<name>A0AAD4EXC7_9PEZI</name>
<evidence type="ECO:0000256" key="1">
    <source>
        <dbReference type="ARBA" id="ARBA00022737"/>
    </source>
</evidence>
<keyword evidence="2 3" id="KW-0040">ANK repeat</keyword>
<feature type="repeat" description="ANK" evidence="3">
    <location>
        <begin position="197"/>
        <end position="229"/>
    </location>
</feature>
<dbReference type="PANTHER" id="PTHR24173:SF74">
    <property type="entry name" value="ANKYRIN REPEAT DOMAIN-CONTAINING PROTEIN 16"/>
    <property type="match status" value="1"/>
</dbReference>
<accession>A0AAD4EXC7</accession>
<dbReference type="AlphaFoldDB" id="A0AAD4EXC7"/>
<evidence type="ECO:0000313" key="5">
    <source>
        <dbReference type="Proteomes" id="UP001197093"/>
    </source>
</evidence>
<protein>
    <submittedName>
        <fullName evidence="4">Uncharacterized protein</fullName>
    </submittedName>
</protein>
<dbReference type="EMBL" id="JAHCVI010000002">
    <property type="protein sequence ID" value="KAG7289242.1"/>
    <property type="molecule type" value="Genomic_DNA"/>
</dbReference>
<keyword evidence="5" id="KW-1185">Reference proteome</keyword>
<dbReference type="InterPro" id="IPR002110">
    <property type="entry name" value="Ankyrin_rpt"/>
</dbReference>
<gene>
    <name evidence="4" type="ORF">NEMBOFW57_005607</name>
</gene>
<evidence type="ECO:0000256" key="2">
    <source>
        <dbReference type="ARBA" id="ARBA00023043"/>
    </source>
</evidence>
<sequence>MARTKVARSLHPGDDMDSEIKQATRLLQAQRAIDRDGPTLSWVRNRLSSQAGTEFTARELNKVLAEVIEADGSLGVVKALLALGADVNFVRRRHSTTWNKITQRNQPGERSNILLRAVIRCRPETVKELAAHADQANLDAVLHHAIARGDLAVLAALLEHGASPVNLHDDFQEVVYHDQVQLLKVLLSGHHLPCLRCRSTGLRIAVENRSMEVVRLLLDHWADVNYGDAVALTRAVEISRPDLVALLLSGSVQASSRSLDAAIGKLRHLLGENDSTLNRQMLELCLSAGASGPETMRLVTEGLVELVRRRHIQLIGIVLRHKRPPGQYEAAALIEAVRAEQLDVVTKLLEYKPSPPSLGVAISQTVGVGSPRFRYEATRLLIESGAQGPCAAEALVKTVHCLVSNMRRGDKMSIERDMRLFYLLLHEGKADVNFGKGEALQIAVRSACVEVTEEILAKEPSPDSLGTALTWAMDVRDGQKKRHLVEMLVRRQVNEDAAGKALVKILKAEPGNAGIVELLLTRASVNYNDGEVFIYAIRNFRPETFHLLLGQGIGYKALFTTVLEALRAPKPDRRLLFSELVGRLQIDHLNTALKHAVLEQETDTVLVKMLLDSGAEAAHEDGVCVKHAASTLDRDLLRLLSEYVGHDAVIYGQAFSALISCGRQWIALEHVEVLELSLQQGASGFTTGRAMVEVVDHLACQTAQAGLAEVLLRQLFAANVD</sequence>